<feature type="region of interest" description="Disordered" evidence="1">
    <location>
        <begin position="1"/>
        <end position="57"/>
    </location>
</feature>
<dbReference type="AlphaFoldDB" id="A0A2T7A7M5"/>
<dbReference type="OrthoDB" id="5429155at2759"/>
<feature type="compositionally biased region" description="Polar residues" evidence="1">
    <location>
        <begin position="114"/>
        <end position="123"/>
    </location>
</feature>
<dbReference type="Pfam" id="PF20149">
    <property type="entry name" value="DUF6532"/>
    <property type="match status" value="1"/>
</dbReference>
<evidence type="ECO:0000313" key="4">
    <source>
        <dbReference type="Proteomes" id="UP000244722"/>
    </source>
</evidence>
<protein>
    <recommendedName>
        <fullName evidence="2">DUF6532 domain-containing protein</fullName>
    </recommendedName>
</protein>
<feature type="region of interest" description="Disordered" evidence="1">
    <location>
        <begin position="107"/>
        <end position="128"/>
    </location>
</feature>
<feature type="domain" description="DUF6532" evidence="2">
    <location>
        <begin position="248"/>
        <end position="346"/>
    </location>
</feature>
<feature type="compositionally biased region" description="Polar residues" evidence="1">
    <location>
        <begin position="1"/>
        <end position="14"/>
    </location>
</feature>
<proteinExistence type="predicted"/>
<accession>A0A2T7A7M5</accession>
<dbReference type="Proteomes" id="UP000244722">
    <property type="component" value="Unassembled WGS sequence"/>
</dbReference>
<keyword evidence="4" id="KW-1185">Reference proteome</keyword>
<sequence>MSRQPQAKSRSQPTPGVGNLSRRRCEAVSDSVRSARSRSETQQNQSSNSPCTLPNGQSLHLHHALLNTTGALERPAKRAWRRTIQSTTYADIKTEQDAQALTETVWLSDESSDEYQNSSGSDQTELDTEPDAEDMIFQKLLEQGCVIGHKQQTDKQTIVSREAALVRRTPAARGRIMPDRAYTPPVLLSSSVARYSFPLATHSATTSGVRSSSPAGESSMPHHKPIWPNTLSWRNTAKGAEVAVVSHAKALILWYTLFVDPLPDPVTLTSQVHPAWLEALHHISDTGNMEASEENIKIIRSRHSGVRSQFVSHVKDDIRKLYDLPEDPTAIARKVDYLLEKDRFMCSPNGYEVGVR</sequence>
<evidence type="ECO:0000256" key="1">
    <source>
        <dbReference type="SAM" id="MobiDB-lite"/>
    </source>
</evidence>
<evidence type="ECO:0000259" key="2">
    <source>
        <dbReference type="Pfam" id="PF20149"/>
    </source>
</evidence>
<feature type="compositionally biased region" description="Polar residues" evidence="1">
    <location>
        <begin position="204"/>
        <end position="216"/>
    </location>
</feature>
<organism evidence="3 4">
    <name type="scientific">Tuber borchii</name>
    <name type="common">White truffle</name>
    <dbReference type="NCBI Taxonomy" id="42251"/>
    <lineage>
        <taxon>Eukaryota</taxon>
        <taxon>Fungi</taxon>
        <taxon>Dikarya</taxon>
        <taxon>Ascomycota</taxon>
        <taxon>Pezizomycotina</taxon>
        <taxon>Pezizomycetes</taxon>
        <taxon>Pezizales</taxon>
        <taxon>Tuberaceae</taxon>
        <taxon>Tuber</taxon>
    </lineage>
</organism>
<dbReference type="InterPro" id="IPR045341">
    <property type="entry name" value="DUF6532"/>
</dbReference>
<dbReference type="EMBL" id="NESQ01000007">
    <property type="protein sequence ID" value="PUU83746.1"/>
    <property type="molecule type" value="Genomic_DNA"/>
</dbReference>
<reference evidence="3 4" key="1">
    <citation type="submission" date="2017-04" db="EMBL/GenBank/DDBJ databases">
        <title>Draft genome sequence of Tuber borchii Vittad., a whitish edible truffle.</title>
        <authorList>
            <consortium name="DOE Joint Genome Institute"/>
            <person name="Murat C."/>
            <person name="Kuo A."/>
            <person name="Barry K.W."/>
            <person name="Clum A."/>
            <person name="Dockter R.B."/>
            <person name="Fauchery L."/>
            <person name="Iotti M."/>
            <person name="Kohler A."/>
            <person name="Labutti K."/>
            <person name="Lindquist E.A."/>
            <person name="Lipzen A."/>
            <person name="Ohm R.A."/>
            <person name="Wang M."/>
            <person name="Grigoriev I.V."/>
            <person name="Zambonelli A."/>
            <person name="Martin F.M."/>
        </authorList>
    </citation>
    <scope>NUCLEOTIDE SEQUENCE [LARGE SCALE GENOMIC DNA]</scope>
    <source>
        <strain evidence="3 4">Tbo3840</strain>
    </source>
</reference>
<name>A0A2T7A7M5_TUBBO</name>
<evidence type="ECO:0000313" key="3">
    <source>
        <dbReference type="EMBL" id="PUU83746.1"/>
    </source>
</evidence>
<feature type="compositionally biased region" description="Polar residues" evidence="1">
    <location>
        <begin position="40"/>
        <end position="57"/>
    </location>
</feature>
<comment type="caution">
    <text evidence="3">The sequence shown here is derived from an EMBL/GenBank/DDBJ whole genome shotgun (WGS) entry which is preliminary data.</text>
</comment>
<gene>
    <name evidence="3" type="ORF">B9Z19DRAFT_1060675</name>
</gene>
<feature type="region of interest" description="Disordered" evidence="1">
    <location>
        <begin position="204"/>
        <end position="223"/>
    </location>
</feature>